<dbReference type="SUPFAM" id="SSF51197">
    <property type="entry name" value="Clavaminate synthase-like"/>
    <property type="match status" value="1"/>
</dbReference>
<evidence type="ECO:0000256" key="10">
    <source>
        <dbReference type="RuleBase" id="RU003682"/>
    </source>
</evidence>
<dbReference type="PROSITE" id="PS51471">
    <property type="entry name" value="FE2OG_OXY"/>
    <property type="match status" value="1"/>
</dbReference>
<proteinExistence type="inferred from homology"/>
<dbReference type="AlphaFoldDB" id="A0A9Q0U4M2"/>
<comment type="pathway">
    <text evidence="6">Plant hormone biosynthesis; gibberellin biosynthesis.</text>
</comment>
<dbReference type="InterPro" id="IPR026992">
    <property type="entry name" value="DIOX_N"/>
</dbReference>
<dbReference type="InterPro" id="IPR027443">
    <property type="entry name" value="IPNS-like_sf"/>
</dbReference>
<dbReference type="Proteomes" id="UP001151752">
    <property type="component" value="Chromosome 14"/>
</dbReference>
<dbReference type="InterPro" id="IPR044861">
    <property type="entry name" value="IPNS-like_FE2OG_OXY"/>
</dbReference>
<keyword evidence="2 10" id="KW-0479">Metal-binding</keyword>
<dbReference type="FunFam" id="2.60.120.330:FF:000025">
    <property type="entry name" value="Gibberellin 2-beta-dioxygenase 2"/>
    <property type="match status" value="1"/>
</dbReference>
<dbReference type="PANTHER" id="PTHR47990">
    <property type="entry name" value="2-OXOGLUTARATE (2OG) AND FE(II)-DEPENDENT OXYGENASE SUPERFAMILY PROTEIN-RELATED"/>
    <property type="match status" value="1"/>
</dbReference>
<dbReference type="PRINTS" id="PR00682">
    <property type="entry name" value="IPNSYNTHASE"/>
</dbReference>
<evidence type="ECO:0000256" key="5">
    <source>
        <dbReference type="ARBA" id="ARBA00023004"/>
    </source>
</evidence>
<dbReference type="GO" id="GO:0045543">
    <property type="term" value="F:gibberellin 2-beta-dioxygenase activity"/>
    <property type="evidence" value="ECO:0007669"/>
    <property type="project" value="UniProtKB-EC"/>
</dbReference>
<protein>
    <recommendedName>
        <fullName evidence="9">gibberellin 2beta-dioxygenase</fullName>
        <ecNumber evidence="9">1.14.11.13</ecNumber>
    </recommendedName>
</protein>
<evidence type="ECO:0000256" key="6">
    <source>
        <dbReference type="ARBA" id="ARBA00037909"/>
    </source>
</evidence>
<comment type="caution">
    <text evidence="12">The sequence shown here is derived from an EMBL/GenBank/DDBJ whole genome shotgun (WGS) entry which is preliminary data.</text>
</comment>
<dbReference type="GO" id="GO:0046872">
    <property type="term" value="F:metal ion binding"/>
    <property type="evidence" value="ECO:0007669"/>
    <property type="project" value="UniProtKB-KW"/>
</dbReference>
<keyword evidence="4 10" id="KW-0560">Oxidoreductase</keyword>
<keyword evidence="5 10" id="KW-0408">Iron</keyword>
<dbReference type="Pfam" id="PF03171">
    <property type="entry name" value="2OG-FeII_Oxy"/>
    <property type="match status" value="1"/>
</dbReference>
<name>A0A9Q0U4M2_9ROSI</name>
<evidence type="ECO:0000259" key="11">
    <source>
        <dbReference type="PROSITE" id="PS51471"/>
    </source>
</evidence>
<keyword evidence="3" id="KW-0223">Dioxygenase</keyword>
<evidence type="ECO:0000256" key="8">
    <source>
        <dbReference type="ARBA" id="ARBA00061282"/>
    </source>
</evidence>
<evidence type="ECO:0000256" key="4">
    <source>
        <dbReference type="ARBA" id="ARBA00023002"/>
    </source>
</evidence>
<reference evidence="12" key="2">
    <citation type="journal article" date="2023" name="Int. J. Mol. Sci.">
        <title>De Novo Assembly and Annotation of 11 Diverse Shrub Willow (Salix) Genomes Reveals Novel Gene Organization in Sex-Linked Regions.</title>
        <authorList>
            <person name="Hyden B."/>
            <person name="Feng K."/>
            <person name="Yates T.B."/>
            <person name="Jawdy S."/>
            <person name="Cereghino C."/>
            <person name="Smart L.B."/>
            <person name="Muchero W."/>
        </authorList>
    </citation>
    <scope>NUCLEOTIDE SEQUENCE</scope>
    <source>
        <tissue evidence="12">Shoot tip</tissue>
    </source>
</reference>
<dbReference type="EC" id="1.14.11.13" evidence="9"/>
<evidence type="ECO:0000256" key="7">
    <source>
        <dbReference type="ARBA" id="ARBA00052204"/>
    </source>
</evidence>
<gene>
    <name evidence="12" type="ORF">OIU74_007799</name>
</gene>
<keyword evidence="13" id="KW-1185">Reference proteome</keyword>
<sequence>MVVPSPTPRRTKKTRALGIPTIDLSLDSSNVSRLIVRACEEYGFFKVINHGVDKEVVTRLEEEAAHFFGKPAMEKQQAGPATPFGYGCKNIGCHGDTGELEYLLLHTNPLSVSERSKSISNDPSKFSCVVSDYIRAVRQLACVILDLAAEGLWVPDKHAFSRLIQDVHSDSVLRLNHYPAAVEEEITDWDPSPKRIGFGEHSDPQILTILRSNDVAGLQIRSHDGLWVPVPPDPTGFYVIVGDTFQVLTNGRFESVRHRVLANSSQPRMSTMYFGAPPLDAWISPLPHMVSQQNPSLYKPFTWSEFKKAAYSLRLRDTRLDLFRIHATEKLAS</sequence>
<comment type="pathway">
    <text evidence="1">Hormone biosynthesis.</text>
</comment>
<comment type="similarity">
    <text evidence="8">Belongs to the iron/ascorbate-dependent oxidoreductase family. GA2OX subfamily.</text>
</comment>
<dbReference type="EMBL" id="JAPFFM010000013">
    <property type="protein sequence ID" value="KAJ6723306.1"/>
    <property type="molecule type" value="Genomic_DNA"/>
</dbReference>
<comment type="catalytic activity">
    <reaction evidence="7">
        <text>gibberellin A1 + 2-oxoglutarate + O2 = gibberellin A8 + succinate + CO2</text>
        <dbReference type="Rhea" id="RHEA:15005"/>
        <dbReference type="ChEBI" id="CHEBI:15379"/>
        <dbReference type="ChEBI" id="CHEBI:16526"/>
        <dbReference type="ChEBI" id="CHEBI:16810"/>
        <dbReference type="ChEBI" id="CHEBI:30031"/>
        <dbReference type="ChEBI" id="CHEBI:58524"/>
        <dbReference type="ChEBI" id="CHEBI:58594"/>
        <dbReference type="EC" id="1.14.11.13"/>
    </reaction>
</comment>
<evidence type="ECO:0000313" key="12">
    <source>
        <dbReference type="EMBL" id="KAJ6723306.1"/>
    </source>
</evidence>
<evidence type="ECO:0000313" key="13">
    <source>
        <dbReference type="Proteomes" id="UP001151752"/>
    </source>
</evidence>
<dbReference type="Pfam" id="PF14226">
    <property type="entry name" value="DIOX_N"/>
    <property type="match status" value="1"/>
</dbReference>
<feature type="domain" description="Fe2OG dioxygenase" evidence="11">
    <location>
        <begin position="168"/>
        <end position="277"/>
    </location>
</feature>
<evidence type="ECO:0000256" key="9">
    <source>
        <dbReference type="ARBA" id="ARBA00066708"/>
    </source>
</evidence>
<dbReference type="InterPro" id="IPR050231">
    <property type="entry name" value="Iron_ascorbate_oxido_reductase"/>
</dbReference>
<dbReference type="InterPro" id="IPR005123">
    <property type="entry name" value="Oxoglu/Fe-dep_dioxygenase_dom"/>
</dbReference>
<organism evidence="12 13">
    <name type="scientific">Salix koriyanagi</name>
    <dbReference type="NCBI Taxonomy" id="2511006"/>
    <lineage>
        <taxon>Eukaryota</taxon>
        <taxon>Viridiplantae</taxon>
        <taxon>Streptophyta</taxon>
        <taxon>Embryophyta</taxon>
        <taxon>Tracheophyta</taxon>
        <taxon>Spermatophyta</taxon>
        <taxon>Magnoliopsida</taxon>
        <taxon>eudicotyledons</taxon>
        <taxon>Gunneridae</taxon>
        <taxon>Pentapetalae</taxon>
        <taxon>rosids</taxon>
        <taxon>fabids</taxon>
        <taxon>Malpighiales</taxon>
        <taxon>Salicaceae</taxon>
        <taxon>Saliceae</taxon>
        <taxon>Salix</taxon>
    </lineage>
</organism>
<dbReference type="Gene3D" id="2.60.120.330">
    <property type="entry name" value="B-lactam Antibiotic, Isopenicillin N Synthase, Chain"/>
    <property type="match status" value="1"/>
</dbReference>
<reference evidence="12" key="1">
    <citation type="submission" date="2022-11" db="EMBL/GenBank/DDBJ databases">
        <authorList>
            <person name="Hyden B.L."/>
            <person name="Feng K."/>
            <person name="Yates T."/>
            <person name="Jawdy S."/>
            <person name="Smart L.B."/>
            <person name="Muchero W."/>
        </authorList>
    </citation>
    <scope>NUCLEOTIDE SEQUENCE</scope>
    <source>
        <tissue evidence="12">Shoot tip</tissue>
    </source>
</reference>
<dbReference type="GO" id="GO:0009685">
    <property type="term" value="P:gibberellin metabolic process"/>
    <property type="evidence" value="ECO:0007669"/>
    <property type="project" value="UniProtKB-ARBA"/>
</dbReference>
<accession>A0A9Q0U4M2</accession>
<evidence type="ECO:0000256" key="1">
    <source>
        <dbReference type="ARBA" id="ARBA00004972"/>
    </source>
</evidence>
<evidence type="ECO:0000256" key="2">
    <source>
        <dbReference type="ARBA" id="ARBA00022723"/>
    </source>
</evidence>
<evidence type="ECO:0000256" key="3">
    <source>
        <dbReference type="ARBA" id="ARBA00022964"/>
    </source>
</evidence>